<evidence type="ECO:0000256" key="1">
    <source>
        <dbReference type="ARBA" id="ARBA00004196"/>
    </source>
</evidence>
<accession>A0ABP2Z2P2</accession>
<proteinExistence type="predicted"/>
<evidence type="ECO:0000313" key="5">
    <source>
        <dbReference type="EMBL" id="ESE40903.1"/>
    </source>
</evidence>
<protein>
    <submittedName>
        <fullName evidence="5">Secretion protein family protein</fullName>
    </submittedName>
</protein>
<dbReference type="InterPro" id="IPR059052">
    <property type="entry name" value="HH_YbhG-like"/>
</dbReference>
<organism evidence="5 6">
    <name type="scientific">Shewanella decolorationis S12</name>
    <dbReference type="NCBI Taxonomy" id="1353536"/>
    <lineage>
        <taxon>Bacteria</taxon>
        <taxon>Pseudomonadati</taxon>
        <taxon>Pseudomonadota</taxon>
        <taxon>Gammaproteobacteria</taxon>
        <taxon>Alteromonadales</taxon>
        <taxon>Shewanellaceae</taxon>
        <taxon>Shewanella</taxon>
    </lineage>
</organism>
<feature type="domain" description="YbhG-like alpha-helical hairpin" evidence="4">
    <location>
        <begin position="89"/>
        <end position="216"/>
    </location>
</feature>
<dbReference type="InterPro" id="IPR050465">
    <property type="entry name" value="UPF0194_transport"/>
</dbReference>
<dbReference type="Proteomes" id="UP000017548">
    <property type="component" value="Unassembled WGS sequence"/>
</dbReference>
<evidence type="ECO:0000313" key="6">
    <source>
        <dbReference type="Proteomes" id="UP000017548"/>
    </source>
</evidence>
<comment type="caution">
    <text evidence="5">The sequence shown here is derived from an EMBL/GenBank/DDBJ whole genome shotgun (WGS) entry which is preliminary data.</text>
</comment>
<dbReference type="Gene3D" id="2.40.50.100">
    <property type="match status" value="1"/>
</dbReference>
<dbReference type="EMBL" id="AXZL01000068">
    <property type="protein sequence ID" value="ESE40903.1"/>
    <property type="molecule type" value="Genomic_DNA"/>
</dbReference>
<reference evidence="5 6" key="1">
    <citation type="journal article" date="2013" name="Genome Announc.">
        <title>Draft Genome Sequence of Shewanella decolorationis S12, a Dye-Degrading Bacterium Isolated from a Wastewater Treatment Plant.</title>
        <authorList>
            <person name="Xu M."/>
            <person name="Fang Y."/>
            <person name="Liu J."/>
            <person name="Chen X."/>
            <person name="Sun G."/>
            <person name="Guo J."/>
            <person name="Hua Z."/>
            <person name="Tu Q."/>
            <person name="Wu L."/>
            <person name="Zhou J."/>
            <person name="Liu X."/>
        </authorList>
    </citation>
    <scope>NUCLEOTIDE SEQUENCE [LARGE SCALE GENOMIC DNA]</scope>
    <source>
        <strain evidence="5 6">S12</strain>
    </source>
</reference>
<keyword evidence="6" id="KW-1185">Reference proteome</keyword>
<evidence type="ECO:0000259" key="4">
    <source>
        <dbReference type="Pfam" id="PF25881"/>
    </source>
</evidence>
<dbReference type="Gene3D" id="2.40.30.170">
    <property type="match status" value="1"/>
</dbReference>
<gene>
    <name evidence="5" type="ORF">SHD_2460</name>
</gene>
<keyword evidence="2 3" id="KW-0175">Coiled coil</keyword>
<feature type="coiled-coil region" evidence="3">
    <location>
        <begin position="94"/>
        <end position="150"/>
    </location>
</feature>
<name>A0ABP2Z2P2_9GAMM</name>
<sequence length="338" mass="36800">MMILTNRLTVMSVMARRLSPQRWGKLVTSLLGAALLLQLTACGDESPRVLGTVERDRLTLTAPVGELINRINVVEGQQVQAGEVLLELDSTAAKARLGQRQAELKQAQAKLEEAVTGARSEDIDKARAALDGANASVKEAQQNFERTQRLFKTKVLSQADLDAARAARDTSLAKQAEAEQSLRLLQNGTRSEQLEQARAAVEAAMASVAQEQKALKDLSLVAARPAVVDTLPWRVGDRVAAGSQLIGLLAIEHPYVRVYLPATWLDRVKAGSQVKILVDGRAQPIAGTVRNIRSQPAYTPFYALNERDRARLMYLTDIDIAPEGQDLPTGMALEVQLP</sequence>
<dbReference type="PANTHER" id="PTHR32347">
    <property type="entry name" value="EFFLUX SYSTEM COMPONENT YKNX-RELATED"/>
    <property type="match status" value="1"/>
</dbReference>
<comment type="subcellular location">
    <subcellularLocation>
        <location evidence="1">Cell envelope</location>
    </subcellularLocation>
</comment>
<evidence type="ECO:0000256" key="2">
    <source>
        <dbReference type="ARBA" id="ARBA00023054"/>
    </source>
</evidence>
<dbReference type="Pfam" id="PF25881">
    <property type="entry name" value="HH_YBHG"/>
    <property type="match status" value="1"/>
</dbReference>
<evidence type="ECO:0000256" key="3">
    <source>
        <dbReference type="SAM" id="Coils"/>
    </source>
</evidence>
<dbReference type="PANTHER" id="PTHR32347:SF29">
    <property type="entry name" value="UPF0194 MEMBRANE PROTEIN YBHG"/>
    <property type="match status" value="1"/>
</dbReference>
<dbReference type="Gene3D" id="1.10.287.470">
    <property type="entry name" value="Helix hairpin bin"/>
    <property type="match status" value="2"/>
</dbReference>
<dbReference type="SUPFAM" id="SSF111369">
    <property type="entry name" value="HlyD-like secretion proteins"/>
    <property type="match status" value="2"/>
</dbReference>